<reference evidence="1 2" key="1">
    <citation type="journal article" date="2024" name="Proc. Natl. Acad. Sci. U.S.A.">
        <title>The evolutionary genomics of adaptation to stress in wild rhizobium bacteria.</title>
        <authorList>
            <person name="Kehlet-Delgado H."/>
            <person name="Montoya A.P."/>
            <person name="Jensen K.T."/>
            <person name="Wendlandt C.E."/>
            <person name="Dexheimer C."/>
            <person name="Roberts M."/>
            <person name="Torres Martinez L."/>
            <person name="Friesen M.L."/>
            <person name="Griffitts J.S."/>
            <person name="Porter S.S."/>
        </authorList>
    </citation>
    <scope>NUCLEOTIDE SEQUENCE [LARGE SCALE GENOMIC DNA]</scope>
    <source>
        <strain evidence="1 2">M0729</strain>
    </source>
</reference>
<accession>A0ABV1YGX1</accession>
<protein>
    <submittedName>
        <fullName evidence="1">Transposase</fullName>
    </submittedName>
</protein>
<organism evidence="1 2">
    <name type="scientific">Mesorhizobium opportunistum</name>
    <dbReference type="NCBI Taxonomy" id="593909"/>
    <lineage>
        <taxon>Bacteria</taxon>
        <taxon>Pseudomonadati</taxon>
        <taxon>Pseudomonadota</taxon>
        <taxon>Alphaproteobacteria</taxon>
        <taxon>Hyphomicrobiales</taxon>
        <taxon>Phyllobacteriaceae</taxon>
        <taxon>Mesorhizobium</taxon>
    </lineage>
</organism>
<feature type="non-terminal residue" evidence="1">
    <location>
        <position position="1"/>
    </location>
</feature>
<dbReference type="InterPro" id="IPR014737">
    <property type="entry name" value="Transposase_Tn5-like_C"/>
</dbReference>
<dbReference type="InterPro" id="IPR047768">
    <property type="entry name" value="Tn5p-like"/>
</dbReference>
<gene>
    <name evidence="1" type="ORF">NKI33_15505</name>
</gene>
<name>A0ABV1YGX1_9HYPH</name>
<comment type="caution">
    <text evidence="1">The sequence shown here is derived from an EMBL/GenBank/DDBJ whole genome shotgun (WGS) entry which is preliminary data.</text>
</comment>
<dbReference type="Proteomes" id="UP001464387">
    <property type="component" value="Unassembled WGS sequence"/>
</dbReference>
<dbReference type="PANTHER" id="PTHR37319:SF1">
    <property type="entry name" value="TRANSPOSASE TN5 DIMERISATION DOMAIN-CONTAINING PROTEIN"/>
    <property type="match status" value="1"/>
</dbReference>
<proteinExistence type="predicted"/>
<evidence type="ECO:0000313" key="1">
    <source>
        <dbReference type="EMBL" id="MER8934371.1"/>
    </source>
</evidence>
<sequence length="113" mass="12358">LERLAAAALVVATRVMQLVHGRGSPGQGFQAARLFDPTEITVLDVLIAKLEGKTQKQKNPHPTHTLAWAAWCIARLGGWNGYEKERPPGPITFTNGLRRFNAIVDGFVLASQK</sequence>
<dbReference type="Gene3D" id="1.10.740.10">
    <property type="entry name" value="Transferase Inhibitor Protein From Tn5, Chain"/>
    <property type="match status" value="1"/>
</dbReference>
<dbReference type="PANTHER" id="PTHR37319">
    <property type="entry name" value="TRANSPOSASE"/>
    <property type="match status" value="1"/>
</dbReference>
<keyword evidence="2" id="KW-1185">Reference proteome</keyword>
<dbReference type="EMBL" id="JAMYPJ010000019">
    <property type="protein sequence ID" value="MER8934371.1"/>
    <property type="molecule type" value="Genomic_DNA"/>
</dbReference>
<dbReference type="SUPFAM" id="SSF53098">
    <property type="entry name" value="Ribonuclease H-like"/>
    <property type="match status" value="1"/>
</dbReference>
<dbReference type="InterPro" id="IPR012337">
    <property type="entry name" value="RNaseH-like_sf"/>
</dbReference>
<evidence type="ECO:0000313" key="2">
    <source>
        <dbReference type="Proteomes" id="UP001464387"/>
    </source>
</evidence>